<dbReference type="Proteomes" id="UP000176629">
    <property type="component" value="Unassembled WGS sequence"/>
</dbReference>
<protein>
    <submittedName>
        <fullName evidence="1">Uncharacterized protein</fullName>
    </submittedName>
</protein>
<comment type="caution">
    <text evidence="1">The sequence shown here is derived from an EMBL/GenBank/DDBJ whole genome shotgun (WGS) entry which is preliminary data.</text>
</comment>
<proteinExistence type="predicted"/>
<name>A0A1F6XHS7_9BACT</name>
<gene>
    <name evidence="1" type="ORF">A3A03_02290</name>
</gene>
<sequence length="227" mass="23595">MTKQNFLNTFLIIIIGTLVVVASVSASTTIGLNIETGGSLLFNGSTSGTVTFQPASAAGTYTLTLPTDDGTADQVLTTDGSGALSWTTPAGGVAWGGITGTLSDQTDLQDALDTKVDGTAGVKVYRALLTQSGTDAPVATVLENTLGGTVVWLRDGVGYYYGTLTGAFPEGKTLVISSANADNYFAFAFRDGSSDFVNLFTRYMSIGEPAFNLSDEVPVNLQILVYP</sequence>
<accession>A0A1F6XHS7</accession>
<evidence type="ECO:0000313" key="1">
    <source>
        <dbReference type="EMBL" id="OGI93532.1"/>
    </source>
</evidence>
<evidence type="ECO:0000313" key="2">
    <source>
        <dbReference type="Proteomes" id="UP000176629"/>
    </source>
</evidence>
<dbReference type="EMBL" id="MFUX01000044">
    <property type="protein sequence ID" value="OGI93532.1"/>
    <property type="molecule type" value="Genomic_DNA"/>
</dbReference>
<dbReference type="AlphaFoldDB" id="A0A1F6XHS7"/>
<reference evidence="1 2" key="1">
    <citation type="journal article" date="2016" name="Nat. Commun.">
        <title>Thousands of microbial genomes shed light on interconnected biogeochemical processes in an aquifer system.</title>
        <authorList>
            <person name="Anantharaman K."/>
            <person name="Brown C.T."/>
            <person name="Hug L.A."/>
            <person name="Sharon I."/>
            <person name="Castelle C.J."/>
            <person name="Probst A.J."/>
            <person name="Thomas B.C."/>
            <person name="Singh A."/>
            <person name="Wilkins M.J."/>
            <person name="Karaoz U."/>
            <person name="Brodie E.L."/>
            <person name="Williams K.H."/>
            <person name="Hubbard S.S."/>
            <person name="Banfield J.F."/>
        </authorList>
    </citation>
    <scope>NUCLEOTIDE SEQUENCE [LARGE SCALE GENOMIC DNA]</scope>
</reference>
<organism evidence="1 2">
    <name type="scientific">Candidatus Nomurabacteria bacterium RIFCSPLOWO2_01_FULL_40_18</name>
    <dbReference type="NCBI Taxonomy" id="1801773"/>
    <lineage>
        <taxon>Bacteria</taxon>
        <taxon>Candidatus Nomuraibacteriota</taxon>
    </lineage>
</organism>